<sequence>MNKEEKLFWEVYKNKYLRNLIFHHIQCTEWVEYDEHQQIYENNRILFKDIKSLKWMSIKKQFKLLKYKLECNESIQIISSSCILEFFKSFNNNNNKNEKDLKKKEEQEKQEKLLKSVLVLFLKK</sequence>
<gene>
    <name evidence="2" type="ORF">DDB_G0291746</name>
</gene>
<dbReference type="RefSeq" id="XP_629974.1">
    <property type="nucleotide sequence ID" value="XM_629972.1"/>
</dbReference>
<evidence type="ECO:0000313" key="2">
    <source>
        <dbReference type="EMBL" id="EAL61569.1"/>
    </source>
</evidence>
<comment type="caution">
    <text evidence="2">The sequence shown here is derived from an EMBL/GenBank/DDBJ whole genome shotgun (WGS) entry which is preliminary data.</text>
</comment>
<keyword evidence="1" id="KW-0175">Coiled coil</keyword>
<dbReference type="PaxDb" id="44689-DDB0184046"/>
<dbReference type="PhylomeDB" id="Q54E88"/>
<dbReference type="HOGENOM" id="CLU_2282737_0_0_1"/>
<feature type="coiled-coil region" evidence="1">
    <location>
        <begin position="87"/>
        <end position="115"/>
    </location>
</feature>
<dbReference type="VEuPathDB" id="AmoebaDB:DDB_G0291746"/>
<reference evidence="2 3" key="1">
    <citation type="journal article" date="2005" name="Nature">
        <title>The genome of the social amoeba Dictyostelium discoideum.</title>
        <authorList>
            <consortium name="The Dictyostelium discoideum Sequencing Consortium"/>
            <person name="Eichinger L."/>
            <person name="Pachebat J.A."/>
            <person name="Glockner G."/>
            <person name="Rajandream M.A."/>
            <person name="Sucgang R."/>
            <person name="Berriman M."/>
            <person name="Song J."/>
            <person name="Olsen R."/>
            <person name="Szafranski K."/>
            <person name="Xu Q."/>
            <person name="Tunggal B."/>
            <person name="Kummerfeld S."/>
            <person name="Madera M."/>
            <person name="Konfortov B.A."/>
            <person name="Rivero F."/>
            <person name="Bankier A.T."/>
            <person name="Lehmann R."/>
            <person name="Hamlin N."/>
            <person name="Davies R."/>
            <person name="Gaudet P."/>
            <person name="Fey P."/>
            <person name="Pilcher K."/>
            <person name="Chen G."/>
            <person name="Saunders D."/>
            <person name="Sodergren E."/>
            <person name="Davis P."/>
            <person name="Kerhornou A."/>
            <person name="Nie X."/>
            <person name="Hall N."/>
            <person name="Anjard C."/>
            <person name="Hemphill L."/>
            <person name="Bason N."/>
            <person name="Farbrother P."/>
            <person name="Desany B."/>
            <person name="Just E."/>
            <person name="Morio T."/>
            <person name="Rost R."/>
            <person name="Churcher C."/>
            <person name="Cooper J."/>
            <person name="Haydock S."/>
            <person name="van Driessche N."/>
            <person name="Cronin A."/>
            <person name="Goodhead I."/>
            <person name="Muzny D."/>
            <person name="Mourier T."/>
            <person name="Pain A."/>
            <person name="Lu M."/>
            <person name="Harper D."/>
            <person name="Lindsay R."/>
            <person name="Hauser H."/>
            <person name="James K."/>
            <person name="Quiles M."/>
            <person name="Madan Babu M."/>
            <person name="Saito T."/>
            <person name="Buchrieser C."/>
            <person name="Wardroper A."/>
            <person name="Felder M."/>
            <person name="Thangavelu M."/>
            <person name="Johnson D."/>
            <person name="Knights A."/>
            <person name="Loulseged H."/>
            <person name="Mungall K."/>
            <person name="Oliver K."/>
            <person name="Price C."/>
            <person name="Quail M.A."/>
            <person name="Urushihara H."/>
            <person name="Hernandez J."/>
            <person name="Rabbinowitsch E."/>
            <person name="Steffen D."/>
            <person name="Sanders M."/>
            <person name="Ma J."/>
            <person name="Kohara Y."/>
            <person name="Sharp S."/>
            <person name="Simmonds M."/>
            <person name="Spiegler S."/>
            <person name="Tivey A."/>
            <person name="Sugano S."/>
            <person name="White B."/>
            <person name="Walker D."/>
            <person name="Woodward J."/>
            <person name="Winckler T."/>
            <person name="Tanaka Y."/>
            <person name="Shaulsky G."/>
            <person name="Schleicher M."/>
            <person name="Weinstock G."/>
            <person name="Rosenthal A."/>
            <person name="Cox E.C."/>
            <person name="Chisholm R.L."/>
            <person name="Gibbs R."/>
            <person name="Loomis W.F."/>
            <person name="Platzer M."/>
            <person name="Kay R.R."/>
            <person name="Williams J."/>
            <person name="Dear P.H."/>
            <person name="Noegel A.A."/>
            <person name="Barrell B."/>
            <person name="Kuspa A."/>
        </authorList>
    </citation>
    <scope>NUCLEOTIDE SEQUENCE [LARGE SCALE GENOMIC DNA]</scope>
    <source>
        <strain evidence="2 3">AX4</strain>
    </source>
</reference>
<dbReference type="PANTHER" id="PTHR32457">
    <property type="entry name" value="F-BOX DOMAIN-CONTAINING PROTEIN-RELATED"/>
    <property type="match status" value="1"/>
</dbReference>
<accession>Q54E88</accession>
<dbReference type="AlphaFoldDB" id="Q54E88"/>
<dbReference type="PANTHER" id="PTHR32457:SF62">
    <property type="entry name" value="F-BOX DOMAIN-CONTAINING PROTEIN-RELATED"/>
    <property type="match status" value="1"/>
</dbReference>
<dbReference type="KEGG" id="ddi:DDB_G0291746"/>
<name>Q54E88_DICDI</name>
<dbReference type="Proteomes" id="UP000002195">
    <property type="component" value="Unassembled WGS sequence"/>
</dbReference>
<protein>
    <submittedName>
        <fullName evidence="2">Uncharacterized protein</fullName>
    </submittedName>
</protein>
<evidence type="ECO:0000256" key="1">
    <source>
        <dbReference type="SAM" id="Coils"/>
    </source>
</evidence>
<organism evidence="2 3">
    <name type="scientific">Dictyostelium discoideum</name>
    <name type="common">Social amoeba</name>
    <dbReference type="NCBI Taxonomy" id="44689"/>
    <lineage>
        <taxon>Eukaryota</taxon>
        <taxon>Amoebozoa</taxon>
        <taxon>Evosea</taxon>
        <taxon>Eumycetozoa</taxon>
        <taxon>Dictyostelia</taxon>
        <taxon>Dictyosteliales</taxon>
        <taxon>Dictyosteliaceae</taxon>
        <taxon>Dictyostelium</taxon>
    </lineage>
</organism>
<dbReference type="InParanoid" id="Q54E88"/>
<evidence type="ECO:0000313" key="3">
    <source>
        <dbReference type="Proteomes" id="UP000002195"/>
    </source>
</evidence>
<proteinExistence type="predicted"/>
<dbReference type="GeneID" id="8628304"/>
<keyword evidence="3" id="KW-1185">Reference proteome</keyword>
<dbReference type="SMR" id="Q54E88"/>
<dbReference type="EMBL" id="AAFI02000182">
    <property type="protein sequence ID" value="EAL61569.1"/>
    <property type="molecule type" value="Genomic_DNA"/>
</dbReference>